<proteinExistence type="predicted"/>
<dbReference type="AlphaFoldDB" id="A0AAD9KUI9"/>
<dbReference type="GO" id="GO:0005737">
    <property type="term" value="C:cytoplasm"/>
    <property type="evidence" value="ECO:0007669"/>
    <property type="project" value="UniProtKB-SubCell"/>
</dbReference>
<dbReference type="SMART" id="SM00516">
    <property type="entry name" value="SEC14"/>
    <property type="match status" value="1"/>
</dbReference>
<organism evidence="8 9">
    <name type="scientific">Ridgeia piscesae</name>
    <name type="common">Tubeworm</name>
    <dbReference type="NCBI Taxonomy" id="27915"/>
    <lineage>
        <taxon>Eukaryota</taxon>
        <taxon>Metazoa</taxon>
        <taxon>Spiralia</taxon>
        <taxon>Lophotrochozoa</taxon>
        <taxon>Annelida</taxon>
        <taxon>Polychaeta</taxon>
        <taxon>Sedentaria</taxon>
        <taxon>Canalipalpata</taxon>
        <taxon>Sabellida</taxon>
        <taxon>Siboglinidae</taxon>
        <taxon>Ridgeia</taxon>
    </lineage>
</organism>
<evidence type="ECO:0000259" key="7">
    <source>
        <dbReference type="PROSITE" id="PS50191"/>
    </source>
</evidence>
<evidence type="ECO:0000256" key="3">
    <source>
        <dbReference type="ARBA" id="ARBA00022723"/>
    </source>
</evidence>
<name>A0AAD9KUI9_RIDPI</name>
<feature type="domain" description="CRAL-TRIO" evidence="7">
    <location>
        <begin position="113"/>
        <end position="274"/>
    </location>
</feature>
<evidence type="ECO:0000313" key="8">
    <source>
        <dbReference type="EMBL" id="KAK2177721.1"/>
    </source>
</evidence>
<gene>
    <name evidence="8" type="ORF">NP493_583g02074</name>
</gene>
<comment type="caution">
    <text evidence="8">The sequence shown here is derived from an EMBL/GenBank/DDBJ whole genome shotgun (WGS) entry which is preliminary data.</text>
</comment>
<keyword evidence="5" id="KW-0464">Manganese</keyword>
<keyword evidence="2" id="KW-0963">Cytoplasm</keyword>
<keyword evidence="3" id="KW-0479">Metal-binding</keyword>
<protein>
    <recommendedName>
        <fullName evidence="7">CRAL-TRIO domain-containing protein</fullName>
    </recommendedName>
</protein>
<dbReference type="Gene3D" id="3.40.525.10">
    <property type="entry name" value="CRAL-TRIO lipid binding domain"/>
    <property type="match status" value="1"/>
</dbReference>
<dbReference type="FunFam" id="3.40.525.10:FF:000001">
    <property type="entry name" value="BCL2/adenovirus E1B protein-interacting protein 2"/>
    <property type="match status" value="1"/>
</dbReference>
<dbReference type="PROSITE" id="PS50191">
    <property type="entry name" value="CRAL_TRIO"/>
    <property type="match status" value="1"/>
</dbReference>
<comment type="subcellular location">
    <subcellularLocation>
        <location evidence="1">Cytoplasm</location>
    </subcellularLocation>
</comment>
<sequence>MTNHSKRPTDLESTPKKKIVPLAGELLHQEDIEVSVGSSSSSEVGLSVEGEKTPDDLTTPDIANDSVFGSLDWESDTACSPVEPIPEYTAQEEFDDERSWKTVQFGNKCYRIDMKVIEPYKKVLSHGGYYGDGFNAIVVLTACHLPDKRRRDYNYVMDNLFLYVLNTLDLLVVDDYMIVYFHGAAPSHKIPTVRWLKRCYDLIDRRLRKNLKQLVIVHPTLWLKTVALMSRPFISSKFLSKLKYVKNLEQLKDIVPMEYIHIPDEVKQYDEHKSPSASSPT</sequence>
<dbReference type="SUPFAM" id="SSF52087">
    <property type="entry name" value="CRAL/TRIO domain"/>
    <property type="match status" value="1"/>
</dbReference>
<evidence type="ECO:0000256" key="4">
    <source>
        <dbReference type="ARBA" id="ARBA00022801"/>
    </source>
</evidence>
<reference evidence="8" key="1">
    <citation type="journal article" date="2023" name="Mol. Biol. Evol.">
        <title>Third-Generation Sequencing Reveals the Adaptive Role of the Epigenome in Three Deep-Sea Polychaetes.</title>
        <authorList>
            <person name="Perez M."/>
            <person name="Aroh O."/>
            <person name="Sun Y."/>
            <person name="Lan Y."/>
            <person name="Juniper S.K."/>
            <person name="Young C.R."/>
            <person name="Angers B."/>
            <person name="Qian P.Y."/>
        </authorList>
    </citation>
    <scope>NUCLEOTIDE SEQUENCE</scope>
    <source>
        <strain evidence="8">R07B-5</strain>
    </source>
</reference>
<keyword evidence="4" id="KW-0378">Hydrolase</keyword>
<dbReference type="Pfam" id="PF13716">
    <property type="entry name" value="CRAL_TRIO_2"/>
    <property type="match status" value="1"/>
</dbReference>
<evidence type="ECO:0000256" key="2">
    <source>
        <dbReference type="ARBA" id="ARBA00022490"/>
    </source>
</evidence>
<feature type="region of interest" description="Disordered" evidence="6">
    <location>
        <begin position="31"/>
        <end position="61"/>
    </location>
</feature>
<dbReference type="InterPro" id="IPR036865">
    <property type="entry name" value="CRAL-TRIO_dom_sf"/>
</dbReference>
<accession>A0AAD9KUI9</accession>
<dbReference type="CDD" id="cd00170">
    <property type="entry name" value="SEC14"/>
    <property type="match status" value="1"/>
</dbReference>
<feature type="compositionally biased region" description="Low complexity" evidence="6">
    <location>
        <begin position="34"/>
        <end position="48"/>
    </location>
</feature>
<dbReference type="Pfam" id="PF12496">
    <property type="entry name" value="BNIP2"/>
    <property type="match status" value="1"/>
</dbReference>
<dbReference type="InterPro" id="IPR001251">
    <property type="entry name" value="CRAL-TRIO_dom"/>
</dbReference>
<evidence type="ECO:0000313" key="9">
    <source>
        <dbReference type="Proteomes" id="UP001209878"/>
    </source>
</evidence>
<evidence type="ECO:0000256" key="6">
    <source>
        <dbReference type="SAM" id="MobiDB-lite"/>
    </source>
</evidence>
<dbReference type="PANTHER" id="PTHR12112">
    <property type="entry name" value="BNIP - RELATED"/>
    <property type="match status" value="1"/>
</dbReference>
<dbReference type="PANTHER" id="PTHR12112:SF22">
    <property type="entry name" value="MANGANESE-DEPENDENT INORGANIC PYROPHOSPHATASE-RELATED"/>
    <property type="match status" value="1"/>
</dbReference>
<evidence type="ECO:0000256" key="5">
    <source>
        <dbReference type="ARBA" id="ARBA00023211"/>
    </source>
</evidence>
<evidence type="ECO:0000256" key="1">
    <source>
        <dbReference type="ARBA" id="ARBA00004496"/>
    </source>
</evidence>
<dbReference type="InterPro" id="IPR022181">
    <property type="entry name" value="Bcl2-/adenovirus-E1B"/>
</dbReference>
<dbReference type="EMBL" id="JAODUO010000583">
    <property type="protein sequence ID" value="KAK2177721.1"/>
    <property type="molecule type" value="Genomic_DNA"/>
</dbReference>
<keyword evidence="9" id="KW-1185">Reference proteome</keyword>
<dbReference type="Proteomes" id="UP001209878">
    <property type="component" value="Unassembled WGS sequence"/>
</dbReference>